<dbReference type="Gene3D" id="3.30.565.10">
    <property type="entry name" value="Histidine kinase-like ATPase, C-terminal domain"/>
    <property type="match status" value="1"/>
</dbReference>
<dbReference type="AlphaFoldDB" id="A0A8J3YFS2"/>
<dbReference type="Pfam" id="PF02518">
    <property type="entry name" value="HATPase_c"/>
    <property type="match status" value="1"/>
</dbReference>
<proteinExistence type="predicted"/>
<feature type="transmembrane region" description="Helical" evidence="16">
    <location>
        <begin position="15"/>
        <end position="33"/>
    </location>
</feature>
<dbReference type="Pfam" id="PF07730">
    <property type="entry name" value="HisKA_3"/>
    <property type="match status" value="1"/>
</dbReference>
<dbReference type="RefSeq" id="WP_203897907.1">
    <property type="nucleotide sequence ID" value="NZ_BOPF01000003.1"/>
</dbReference>
<dbReference type="InterPro" id="IPR036890">
    <property type="entry name" value="HATPase_C_sf"/>
</dbReference>
<dbReference type="GO" id="GO:0051539">
    <property type="term" value="F:4 iron, 4 sulfur cluster binding"/>
    <property type="evidence" value="ECO:0007669"/>
    <property type="project" value="UniProtKB-KW"/>
</dbReference>
<dbReference type="Gene3D" id="1.20.5.1930">
    <property type="match status" value="1"/>
</dbReference>
<keyword evidence="19" id="KW-1185">Reference proteome</keyword>
<evidence type="ECO:0000256" key="14">
    <source>
        <dbReference type="ARBA" id="ARBA00024827"/>
    </source>
</evidence>
<dbReference type="PRINTS" id="PR00344">
    <property type="entry name" value="BCTRLSENSOR"/>
</dbReference>
<evidence type="ECO:0000256" key="7">
    <source>
        <dbReference type="ARBA" id="ARBA00022490"/>
    </source>
</evidence>
<keyword evidence="12" id="KW-0902">Two-component regulatory system</keyword>
<accession>A0A8J3YFS2</accession>
<dbReference type="PANTHER" id="PTHR24421">
    <property type="entry name" value="NITRATE/NITRITE SENSOR PROTEIN NARX-RELATED"/>
    <property type="match status" value="1"/>
</dbReference>
<evidence type="ECO:0000256" key="1">
    <source>
        <dbReference type="ARBA" id="ARBA00000085"/>
    </source>
</evidence>
<sequence length="392" mass="42418">MTDPRRLHRRILEPLPYVLLGVGAALALLTAGQTPGERLTTAALVAGTAGWIFGMYTRAPRDRVLWMAGYVTVQLGLMAVLVMRQPIFFVFAILGFVQAYELLPPIPGFVSIFAHSAVMNLLPFGFPDTVEWLVFALTIVVLQTAVIGWFGYLSRRFDVQGEERRQTVARLEAALAENAGLHAQLLAQAREAGVTDERQRMAREIHDTLAQGLTGIITHMQAAERTTDEKRRRHHTGQVIALARESLAAARRSVAALGPPELDDARLPEALGALAARWSAGCGVPARARTTGDPRTLPTEVEITLFRVAQEALANVARHAAATRTAVTLSYMDDAVMLDVRDDGVGFDPHAVDASSFGLRTVRQRLERVAGTLVVESAPGEGTALNATVPAP</sequence>
<keyword evidence="16" id="KW-0812">Transmembrane</keyword>
<dbReference type="GO" id="GO:0046872">
    <property type="term" value="F:metal ion binding"/>
    <property type="evidence" value="ECO:0007669"/>
    <property type="project" value="UniProtKB-KW"/>
</dbReference>
<keyword evidence="16" id="KW-0472">Membrane</keyword>
<keyword evidence="6" id="KW-0004">4Fe-4S</keyword>
<dbReference type="GO" id="GO:0000155">
    <property type="term" value="F:phosphorelay sensor kinase activity"/>
    <property type="evidence" value="ECO:0007669"/>
    <property type="project" value="InterPro"/>
</dbReference>
<comment type="function">
    <text evidence="14">Member of the two-component regulatory system NreB/NreC involved in the control of dissimilatory nitrate/nitrite reduction in response to oxygen. NreB functions as a direct oxygen sensor histidine kinase which is autophosphorylated, in the absence of oxygen, probably at the conserved histidine residue, and transfers its phosphate group probably to a conserved aspartate residue of NreC. NreB/NreC activates the expression of the nitrate (narGHJI) and nitrite (nir) reductase operons, as well as the putative nitrate transporter gene narT.</text>
</comment>
<evidence type="ECO:0000256" key="16">
    <source>
        <dbReference type="SAM" id="Phobius"/>
    </source>
</evidence>
<evidence type="ECO:0000256" key="5">
    <source>
        <dbReference type="ARBA" id="ARBA00017322"/>
    </source>
</evidence>
<dbReference type="PROSITE" id="PS50109">
    <property type="entry name" value="HIS_KIN"/>
    <property type="match status" value="1"/>
</dbReference>
<dbReference type="InterPro" id="IPR011712">
    <property type="entry name" value="Sig_transdc_His_kin_sub3_dim/P"/>
</dbReference>
<gene>
    <name evidence="18" type="ORF">Val02_12450</name>
</gene>
<comment type="cofactor">
    <cofactor evidence="2">
        <name>[4Fe-4S] cluster</name>
        <dbReference type="ChEBI" id="CHEBI:49883"/>
    </cofactor>
</comment>
<dbReference type="GO" id="GO:0046983">
    <property type="term" value="F:protein dimerization activity"/>
    <property type="evidence" value="ECO:0007669"/>
    <property type="project" value="InterPro"/>
</dbReference>
<name>A0A8J3YFS2_9ACTN</name>
<evidence type="ECO:0000256" key="4">
    <source>
        <dbReference type="ARBA" id="ARBA00012438"/>
    </source>
</evidence>
<keyword evidence="16" id="KW-1133">Transmembrane helix</keyword>
<dbReference type="Proteomes" id="UP000619260">
    <property type="component" value="Unassembled WGS sequence"/>
</dbReference>
<dbReference type="CDD" id="cd16917">
    <property type="entry name" value="HATPase_UhpB-NarQ-NarX-like"/>
    <property type="match status" value="1"/>
</dbReference>
<evidence type="ECO:0000313" key="18">
    <source>
        <dbReference type="EMBL" id="GIJ44359.1"/>
    </source>
</evidence>
<evidence type="ECO:0000256" key="15">
    <source>
        <dbReference type="ARBA" id="ARBA00030800"/>
    </source>
</evidence>
<comment type="subcellular location">
    <subcellularLocation>
        <location evidence="3">Cytoplasm</location>
    </subcellularLocation>
</comment>
<protein>
    <recommendedName>
        <fullName evidence="5">Oxygen sensor histidine kinase NreB</fullName>
        <ecNumber evidence="4">2.7.13.3</ecNumber>
    </recommendedName>
    <alternativeName>
        <fullName evidence="15">Nitrogen regulation protein B</fullName>
    </alternativeName>
</protein>
<keyword evidence="7" id="KW-0963">Cytoplasm</keyword>
<evidence type="ECO:0000259" key="17">
    <source>
        <dbReference type="PROSITE" id="PS50109"/>
    </source>
</evidence>
<feature type="transmembrane region" description="Helical" evidence="16">
    <location>
        <begin position="132"/>
        <end position="154"/>
    </location>
</feature>
<evidence type="ECO:0000256" key="3">
    <source>
        <dbReference type="ARBA" id="ARBA00004496"/>
    </source>
</evidence>
<evidence type="ECO:0000256" key="9">
    <source>
        <dbReference type="ARBA" id="ARBA00022723"/>
    </source>
</evidence>
<dbReference type="InterPro" id="IPR003594">
    <property type="entry name" value="HATPase_dom"/>
</dbReference>
<dbReference type="InterPro" id="IPR017205">
    <property type="entry name" value="Sig_transdc_His_kinase_ChrS"/>
</dbReference>
<dbReference type="GO" id="GO:0005737">
    <property type="term" value="C:cytoplasm"/>
    <property type="evidence" value="ECO:0007669"/>
    <property type="project" value="UniProtKB-SubCell"/>
</dbReference>
<dbReference type="InterPro" id="IPR004358">
    <property type="entry name" value="Sig_transdc_His_kin-like_C"/>
</dbReference>
<keyword evidence="13" id="KW-0411">Iron-sulfur</keyword>
<dbReference type="InterPro" id="IPR050482">
    <property type="entry name" value="Sensor_HK_TwoCompSys"/>
</dbReference>
<comment type="caution">
    <text evidence="18">The sequence shown here is derived from an EMBL/GenBank/DDBJ whole genome shotgun (WGS) entry which is preliminary data.</text>
</comment>
<keyword evidence="10 18" id="KW-0418">Kinase</keyword>
<dbReference type="PANTHER" id="PTHR24421:SF62">
    <property type="entry name" value="SENSORY TRANSDUCTION HISTIDINE KINASE"/>
    <property type="match status" value="1"/>
</dbReference>
<evidence type="ECO:0000256" key="10">
    <source>
        <dbReference type="ARBA" id="ARBA00022777"/>
    </source>
</evidence>
<keyword evidence="8" id="KW-0808">Transferase</keyword>
<evidence type="ECO:0000256" key="11">
    <source>
        <dbReference type="ARBA" id="ARBA00023004"/>
    </source>
</evidence>
<reference evidence="18" key="1">
    <citation type="submission" date="2021-01" db="EMBL/GenBank/DDBJ databases">
        <title>Whole genome shotgun sequence of Virgisporangium aliadipatigenens NBRC 105644.</title>
        <authorList>
            <person name="Komaki H."/>
            <person name="Tamura T."/>
        </authorList>
    </citation>
    <scope>NUCLEOTIDE SEQUENCE</scope>
    <source>
        <strain evidence="18">NBRC 105644</strain>
    </source>
</reference>
<dbReference type="SUPFAM" id="SSF55874">
    <property type="entry name" value="ATPase domain of HSP90 chaperone/DNA topoisomerase II/histidine kinase"/>
    <property type="match status" value="1"/>
</dbReference>
<feature type="domain" description="Histidine kinase" evidence="17">
    <location>
        <begin position="305"/>
        <end position="392"/>
    </location>
</feature>
<dbReference type="GO" id="GO:0016020">
    <property type="term" value="C:membrane"/>
    <property type="evidence" value="ECO:0007669"/>
    <property type="project" value="InterPro"/>
</dbReference>
<evidence type="ECO:0000313" key="19">
    <source>
        <dbReference type="Proteomes" id="UP000619260"/>
    </source>
</evidence>
<feature type="transmembrane region" description="Helical" evidence="16">
    <location>
        <begin position="64"/>
        <end position="81"/>
    </location>
</feature>
<evidence type="ECO:0000256" key="6">
    <source>
        <dbReference type="ARBA" id="ARBA00022485"/>
    </source>
</evidence>
<evidence type="ECO:0000256" key="12">
    <source>
        <dbReference type="ARBA" id="ARBA00023012"/>
    </source>
</evidence>
<dbReference type="InterPro" id="IPR005467">
    <property type="entry name" value="His_kinase_dom"/>
</dbReference>
<feature type="transmembrane region" description="Helical" evidence="16">
    <location>
        <begin position="87"/>
        <end position="103"/>
    </location>
</feature>
<dbReference type="EMBL" id="BOPF01000003">
    <property type="protein sequence ID" value="GIJ44359.1"/>
    <property type="molecule type" value="Genomic_DNA"/>
</dbReference>
<evidence type="ECO:0000256" key="2">
    <source>
        <dbReference type="ARBA" id="ARBA00001966"/>
    </source>
</evidence>
<organism evidence="18 19">
    <name type="scientific">Virgisporangium aliadipatigenens</name>
    <dbReference type="NCBI Taxonomy" id="741659"/>
    <lineage>
        <taxon>Bacteria</taxon>
        <taxon>Bacillati</taxon>
        <taxon>Actinomycetota</taxon>
        <taxon>Actinomycetes</taxon>
        <taxon>Micromonosporales</taxon>
        <taxon>Micromonosporaceae</taxon>
        <taxon>Virgisporangium</taxon>
    </lineage>
</organism>
<evidence type="ECO:0000256" key="13">
    <source>
        <dbReference type="ARBA" id="ARBA00023014"/>
    </source>
</evidence>
<evidence type="ECO:0000256" key="8">
    <source>
        <dbReference type="ARBA" id="ARBA00022679"/>
    </source>
</evidence>
<dbReference type="PIRSF" id="PIRSF037434">
    <property type="entry name" value="STHK_ChrS"/>
    <property type="match status" value="1"/>
</dbReference>
<keyword evidence="9" id="KW-0479">Metal-binding</keyword>
<keyword evidence="11" id="KW-0408">Iron</keyword>
<dbReference type="EC" id="2.7.13.3" evidence="4"/>
<comment type="catalytic activity">
    <reaction evidence="1">
        <text>ATP + protein L-histidine = ADP + protein N-phospho-L-histidine.</text>
        <dbReference type="EC" id="2.7.13.3"/>
    </reaction>
</comment>